<accession>A0A174NRJ7</accession>
<dbReference type="EC" id="2.4.1.-" evidence="6"/>
<dbReference type="EMBL" id="CYZE01000039">
    <property type="protein sequence ID" value="CUP49278.1"/>
    <property type="molecule type" value="Genomic_DNA"/>
</dbReference>
<evidence type="ECO:0000256" key="2">
    <source>
        <dbReference type="ARBA" id="ARBA00006739"/>
    </source>
</evidence>
<dbReference type="GO" id="GO:0016757">
    <property type="term" value="F:glycosyltransferase activity"/>
    <property type="evidence" value="ECO:0007669"/>
    <property type="project" value="UniProtKB-KW"/>
</dbReference>
<dbReference type="Gene3D" id="3.90.550.10">
    <property type="entry name" value="Spore Coat Polysaccharide Biosynthesis Protein SpsA, Chain A"/>
    <property type="match status" value="1"/>
</dbReference>
<dbReference type="PANTHER" id="PTHR43179">
    <property type="entry name" value="RHAMNOSYLTRANSFERASE WBBL"/>
    <property type="match status" value="1"/>
</dbReference>
<dbReference type="RefSeq" id="WP_055660961.1">
    <property type="nucleotide sequence ID" value="NZ_CABIXC010000039.1"/>
</dbReference>
<evidence type="ECO:0000313" key="7">
    <source>
        <dbReference type="Proteomes" id="UP000095651"/>
    </source>
</evidence>
<organism evidence="6 7">
    <name type="scientific">Hungatella hathewayi</name>
    <dbReference type="NCBI Taxonomy" id="154046"/>
    <lineage>
        <taxon>Bacteria</taxon>
        <taxon>Bacillati</taxon>
        <taxon>Bacillota</taxon>
        <taxon>Clostridia</taxon>
        <taxon>Lachnospirales</taxon>
        <taxon>Lachnospiraceae</taxon>
        <taxon>Hungatella</taxon>
    </lineage>
</organism>
<dbReference type="PANTHER" id="PTHR43179:SF12">
    <property type="entry name" value="GALACTOFURANOSYLTRANSFERASE GLFT2"/>
    <property type="match status" value="1"/>
</dbReference>
<dbReference type="SUPFAM" id="SSF53448">
    <property type="entry name" value="Nucleotide-diphospho-sugar transferases"/>
    <property type="match status" value="1"/>
</dbReference>
<dbReference type="Pfam" id="PF00535">
    <property type="entry name" value="Glycos_transf_2"/>
    <property type="match status" value="1"/>
</dbReference>
<dbReference type="InterPro" id="IPR001173">
    <property type="entry name" value="Glyco_trans_2-like"/>
</dbReference>
<evidence type="ECO:0000256" key="3">
    <source>
        <dbReference type="ARBA" id="ARBA00022676"/>
    </source>
</evidence>
<comment type="pathway">
    <text evidence="1">Cell wall biogenesis; cell wall polysaccharide biosynthesis.</text>
</comment>
<dbReference type="AlphaFoldDB" id="A0A174NRJ7"/>
<comment type="similarity">
    <text evidence="2">Belongs to the glycosyltransferase 2 family.</text>
</comment>
<evidence type="ECO:0000259" key="5">
    <source>
        <dbReference type="Pfam" id="PF00535"/>
    </source>
</evidence>
<gene>
    <name evidence="6" type="primary">pgaC</name>
    <name evidence="6" type="ORF">ERS852407_06095</name>
</gene>
<keyword evidence="4 6" id="KW-0808">Transferase</keyword>
<dbReference type="Proteomes" id="UP000095651">
    <property type="component" value="Unassembled WGS sequence"/>
</dbReference>
<keyword evidence="3 6" id="KW-0328">Glycosyltransferase</keyword>
<dbReference type="InterPro" id="IPR029044">
    <property type="entry name" value="Nucleotide-diphossugar_trans"/>
</dbReference>
<evidence type="ECO:0000256" key="1">
    <source>
        <dbReference type="ARBA" id="ARBA00004776"/>
    </source>
</evidence>
<name>A0A174NRJ7_9FIRM</name>
<sequence>MSYSIIIVTFNRLEKLKKCVKYAHNQRISPNHIIIVNNASTDGTTEFLNQKCFMNDQFVIVQLNENTGGAGGFSTGVEKAKIVGDEWFILIDDDAMLDEDYFLNMMPYLRDNKEIRAYSGNVIANNEISLFHRRKVYTKFIYKELDIVKEEYSKAYFDYELASFCGLMIHTSLVDDIGIPNKDFFIWYDDTEYSLRIQNFTSIRNICSSYLIHETPNISMIPSNHQMKWKDYYGLRNRIVTIGNHSSKISYYYEILFLMLRFVKYFIQKLIYNQTKKEVANNNCKIIIDALYDGTHNKLGKNDRYLP</sequence>
<feature type="domain" description="Glycosyltransferase 2-like" evidence="5">
    <location>
        <begin position="4"/>
        <end position="146"/>
    </location>
</feature>
<proteinExistence type="inferred from homology"/>
<evidence type="ECO:0000313" key="6">
    <source>
        <dbReference type="EMBL" id="CUP49278.1"/>
    </source>
</evidence>
<protein>
    <submittedName>
        <fullName evidence="6">Putative glycosyltransferase</fullName>
        <ecNumber evidence="6">2.4.1.-</ecNumber>
    </submittedName>
</protein>
<reference evidence="6 7" key="1">
    <citation type="submission" date="2015-09" db="EMBL/GenBank/DDBJ databases">
        <authorList>
            <consortium name="Pathogen Informatics"/>
        </authorList>
    </citation>
    <scope>NUCLEOTIDE SEQUENCE [LARGE SCALE GENOMIC DNA]</scope>
    <source>
        <strain evidence="6 7">2789STDY5608850</strain>
    </source>
</reference>
<evidence type="ECO:0000256" key="4">
    <source>
        <dbReference type="ARBA" id="ARBA00022679"/>
    </source>
</evidence>